<dbReference type="InterPro" id="IPR036424">
    <property type="entry name" value="UPP_synth-like_sf"/>
</dbReference>
<protein>
    <recommendedName>
        <fullName evidence="4">Di-trans,poly-cis-decaprenylcistransferase</fullName>
    </recommendedName>
</protein>
<accession>A0A382WIV1</accession>
<dbReference type="PANTHER" id="PTHR10291">
    <property type="entry name" value="DEHYDRODOLICHYL DIPHOSPHATE SYNTHASE FAMILY MEMBER"/>
    <property type="match status" value="1"/>
</dbReference>
<evidence type="ECO:0000313" key="3">
    <source>
        <dbReference type="EMBL" id="SVD58255.1"/>
    </source>
</evidence>
<dbReference type="GO" id="GO:0016094">
    <property type="term" value="P:polyprenol biosynthetic process"/>
    <property type="evidence" value="ECO:0007669"/>
    <property type="project" value="TreeGrafter"/>
</dbReference>
<feature type="non-terminal residue" evidence="3">
    <location>
        <position position="1"/>
    </location>
</feature>
<comment type="cofactor">
    <cofactor evidence="1">
        <name>Mg(2+)</name>
        <dbReference type="ChEBI" id="CHEBI:18420"/>
    </cofactor>
</comment>
<dbReference type="CDD" id="cd00475">
    <property type="entry name" value="Cis_IPPS"/>
    <property type="match status" value="1"/>
</dbReference>
<dbReference type="PROSITE" id="PS01066">
    <property type="entry name" value="UPP_SYNTHASE"/>
    <property type="match status" value="1"/>
</dbReference>
<dbReference type="AlphaFoldDB" id="A0A382WIV1"/>
<dbReference type="SUPFAM" id="SSF64005">
    <property type="entry name" value="Undecaprenyl diphosphate synthase"/>
    <property type="match status" value="1"/>
</dbReference>
<dbReference type="PANTHER" id="PTHR10291:SF0">
    <property type="entry name" value="DEHYDRODOLICHYL DIPHOSPHATE SYNTHASE 2"/>
    <property type="match status" value="1"/>
</dbReference>
<organism evidence="3">
    <name type="scientific">marine metagenome</name>
    <dbReference type="NCBI Taxonomy" id="408172"/>
    <lineage>
        <taxon>unclassified sequences</taxon>
        <taxon>metagenomes</taxon>
        <taxon>ecological metagenomes</taxon>
    </lineage>
</organism>
<dbReference type="InterPro" id="IPR001441">
    <property type="entry name" value="UPP_synth-like"/>
</dbReference>
<evidence type="ECO:0008006" key="4">
    <source>
        <dbReference type="Google" id="ProtNLM"/>
    </source>
</evidence>
<gene>
    <name evidence="3" type="ORF">METZ01_LOCUS411109</name>
</gene>
<dbReference type="Gene3D" id="3.40.1180.10">
    <property type="entry name" value="Decaprenyl diphosphate synthase-like"/>
    <property type="match status" value="1"/>
</dbReference>
<reference evidence="3" key="1">
    <citation type="submission" date="2018-05" db="EMBL/GenBank/DDBJ databases">
        <authorList>
            <person name="Lanie J.A."/>
            <person name="Ng W.-L."/>
            <person name="Kazmierczak K.M."/>
            <person name="Andrzejewski T.M."/>
            <person name="Davidsen T.M."/>
            <person name="Wayne K.J."/>
            <person name="Tettelin H."/>
            <person name="Glass J.I."/>
            <person name="Rusch D."/>
            <person name="Podicherti R."/>
            <person name="Tsui H.-C.T."/>
            <person name="Winkler M.E."/>
        </authorList>
    </citation>
    <scope>NUCLEOTIDE SEQUENCE</scope>
</reference>
<dbReference type="EMBL" id="UINC01159909">
    <property type="protein sequence ID" value="SVD58255.1"/>
    <property type="molecule type" value="Genomic_DNA"/>
</dbReference>
<evidence type="ECO:0000256" key="2">
    <source>
        <dbReference type="ARBA" id="ARBA00022679"/>
    </source>
</evidence>
<dbReference type="GO" id="GO:0045547">
    <property type="term" value="F:ditrans,polycis-polyprenyl diphosphate synthase [(2E,6E)-farnesyl diphosphate specific] activity"/>
    <property type="evidence" value="ECO:0007669"/>
    <property type="project" value="TreeGrafter"/>
</dbReference>
<dbReference type="NCBIfam" id="TIGR00055">
    <property type="entry name" value="uppS"/>
    <property type="match status" value="1"/>
</dbReference>
<evidence type="ECO:0000256" key="1">
    <source>
        <dbReference type="ARBA" id="ARBA00001946"/>
    </source>
</evidence>
<sequence>IGDVSGLPEYAQNIVKEAIDKTKHNDAWNLTLALNYGSRQETLHAVRTYAEKIASGKASPEELDWGTFSSHLYTADLPDPDLIIRTSGEHRLSNFLLLQAAYAEIYVTPDPWPEFTAAKFHLALQDYACRERRYGKTGDQIRLKSTISETPVSV</sequence>
<proteinExistence type="predicted"/>
<keyword evidence="2" id="KW-0808">Transferase</keyword>
<name>A0A382WIV1_9ZZZZ</name>
<dbReference type="Pfam" id="PF01255">
    <property type="entry name" value="Prenyltransf"/>
    <property type="match status" value="1"/>
</dbReference>
<dbReference type="InterPro" id="IPR018520">
    <property type="entry name" value="UPP_synth-like_CS"/>
</dbReference>